<evidence type="ECO:0000313" key="4">
    <source>
        <dbReference type="Proteomes" id="UP001214530"/>
    </source>
</evidence>
<sequence>MKRLFLLSSKTRMAFMIACSSIMLLASCGKKTEYEPEPVGELDIKAVNTVFGGPNQDFLVNGAVKVTGLAYGDASAYVKITSGVSTLGFYDSGNTTKMNAGGSIQLSIGNKVSVWYFKTQSGELAAIPYNDAVTIPTVGKAKVRFINFNNMSSSSNSISVAVVGGSGTLVPAIAFTEGSAFFEVDPGAKFNFTGTGGVAGPAFDGALAANKIYTIWIDGTSATNLTGHIVANN</sequence>
<keyword evidence="1" id="KW-0732">Signal</keyword>
<evidence type="ECO:0000313" key="3">
    <source>
        <dbReference type="EMBL" id="WEK18357.1"/>
    </source>
</evidence>
<feature type="domain" description="DUF4397" evidence="2">
    <location>
        <begin position="44"/>
        <end position="149"/>
    </location>
</feature>
<accession>A0AAJ5W8C3</accession>
<name>A0AAJ5W8C3_9SPHI</name>
<feature type="chain" id="PRO_5042554048" evidence="1">
    <location>
        <begin position="27"/>
        <end position="233"/>
    </location>
</feature>
<reference evidence="3" key="1">
    <citation type="submission" date="2023-03" db="EMBL/GenBank/DDBJ databases">
        <title>Andean soil-derived lignocellulolytic bacterial consortium as a source of novel taxa and putative plastic-active enzymes.</title>
        <authorList>
            <person name="Diaz-Garcia L."/>
            <person name="Chuvochina M."/>
            <person name="Feuerriegel G."/>
            <person name="Bunk B."/>
            <person name="Sproer C."/>
            <person name="Streit W.R."/>
            <person name="Rodriguez L.M."/>
            <person name="Overmann J."/>
            <person name="Jimenez D.J."/>
        </authorList>
    </citation>
    <scope>NUCLEOTIDE SEQUENCE</scope>
    <source>
        <strain evidence="3">MAG 3858</strain>
    </source>
</reference>
<organism evidence="3 4">
    <name type="scientific">Candidatus Pedobacter colombiensis</name>
    <dbReference type="NCBI Taxonomy" id="3121371"/>
    <lineage>
        <taxon>Bacteria</taxon>
        <taxon>Pseudomonadati</taxon>
        <taxon>Bacteroidota</taxon>
        <taxon>Sphingobacteriia</taxon>
        <taxon>Sphingobacteriales</taxon>
        <taxon>Sphingobacteriaceae</taxon>
        <taxon>Pedobacter</taxon>
    </lineage>
</organism>
<dbReference type="Pfam" id="PF14344">
    <property type="entry name" value="DUF4397"/>
    <property type="match status" value="1"/>
</dbReference>
<dbReference type="AlphaFoldDB" id="A0AAJ5W8C3"/>
<evidence type="ECO:0000256" key="1">
    <source>
        <dbReference type="SAM" id="SignalP"/>
    </source>
</evidence>
<proteinExistence type="predicted"/>
<dbReference type="EMBL" id="CP119313">
    <property type="protein sequence ID" value="WEK18357.1"/>
    <property type="molecule type" value="Genomic_DNA"/>
</dbReference>
<evidence type="ECO:0000259" key="2">
    <source>
        <dbReference type="Pfam" id="PF14344"/>
    </source>
</evidence>
<dbReference type="PROSITE" id="PS51257">
    <property type="entry name" value="PROKAR_LIPOPROTEIN"/>
    <property type="match status" value="1"/>
</dbReference>
<dbReference type="Proteomes" id="UP001214530">
    <property type="component" value="Chromosome"/>
</dbReference>
<dbReference type="InterPro" id="IPR025510">
    <property type="entry name" value="DUF4397"/>
</dbReference>
<protein>
    <submittedName>
        <fullName evidence="3">DUF4397 domain-containing protein</fullName>
    </submittedName>
</protein>
<gene>
    <name evidence="3" type="ORF">P0Y49_16325</name>
</gene>
<feature type="signal peptide" evidence="1">
    <location>
        <begin position="1"/>
        <end position="26"/>
    </location>
</feature>